<comment type="similarity">
    <text evidence="1">Belongs to the ABC transporter superfamily.</text>
</comment>
<dbReference type="GO" id="GO:0005524">
    <property type="term" value="F:ATP binding"/>
    <property type="evidence" value="ECO:0007669"/>
    <property type="project" value="InterPro"/>
</dbReference>
<protein>
    <submittedName>
        <fullName evidence="4">Hydroxymethylpyrimidine ABC transporter ATPase component</fullName>
    </submittedName>
</protein>
<keyword evidence="5" id="KW-1185">Reference proteome</keyword>
<dbReference type="EMBL" id="BBMT01000009">
    <property type="protein sequence ID" value="GAL36098.1"/>
    <property type="molecule type" value="Genomic_DNA"/>
</dbReference>
<dbReference type="InterPro" id="IPR003439">
    <property type="entry name" value="ABC_transporter-like_ATP-bd"/>
</dbReference>
<reference evidence="4 5" key="2">
    <citation type="submission" date="2014-09" db="EMBL/GenBank/DDBJ databases">
        <authorList>
            <consortium name="NBRP consortium"/>
            <person name="Sawabe T."/>
            <person name="Meirelles P."/>
            <person name="Nakanishi M."/>
            <person name="Sayaka M."/>
            <person name="Hattori M."/>
            <person name="Ohkuma M."/>
        </authorList>
    </citation>
    <scope>NUCLEOTIDE SEQUENCE [LARGE SCALE GENOMIC DNA]</scope>
    <source>
        <strain evidence="4 5">JCM 19240</strain>
    </source>
</reference>
<proteinExistence type="inferred from homology"/>
<dbReference type="InterPro" id="IPR050166">
    <property type="entry name" value="ABC_transporter_ATP-bind"/>
</dbReference>
<gene>
    <name evidence="4" type="ORF">JCM19240_1540</name>
</gene>
<evidence type="ECO:0000256" key="1">
    <source>
        <dbReference type="ARBA" id="ARBA00005417"/>
    </source>
</evidence>
<name>A0A090TA10_9VIBR</name>
<evidence type="ECO:0000256" key="2">
    <source>
        <dbReference type="ARBA" id="ARBA00022448"/>
    </source>
</evidence>
<dbReference type="Gene3D" id="3.40.50.300">
    <property type="entry name" value="P-loop containing nucleotide triphosphate hydrolases"/>
    <property type="match status" value="1"/>
</dbReference>
<evidence type="ECO:0000313" key="4">
    <source>
        <dbReference type="EMBL" id="GAL36098.1"/>
    </source>
</evidence>
<comment type="caution">
    <text evidence="4">The sequence shown here is derived from an EMBL/GenBank/DDBJ whole genome shotgun (WGS) entry which is preliminary data.</text>
</comment>
<dbReference type="SUPFAM" id="SSF52540">
    <property type="entry name" value="P-loop containing nucleoside triphosphate hydrolases"/>
    <property type="match status" value="1"/>
</dbReference>
<accession>A0A090TA10</accession>
<dbReference type="AlphaFoldDB" id="A0A090TA10"/>
<dbReference type="PANTHER" id="PTHR42788">
    <property type="entry name" value="TAURINE IMPORT ATP-BINDING PROTEIN-RELATED"/>
    <property type="match status" value="1"/>
</dbReference>
<dbReference type="PANTHER" id="PTHR42788:SF19">
    <property type="entry name" value="ALIPHATIC SULFONATES IMPORT ATP-BINDING PROTEIN SSUB 2"/>
    <property type="match status" value="1"/>
</dbReference>
<dbReference type="InterPro" id="IPR027417">
    <property type="entry name" value="P-loop_NTPase"/>
</dbReference>
<keyword evidence="2" id="KW-0813">Transport</keyword>
<reference evidence="4 5" key="1">
    <citation type="submission" date="2014-09" db="EMBL/GenBank/DDBJ databases">
        <title>Vibrio maritimus JCM 19240. (C210) whole genome shotgun sequence.</title>
        <authorList>
            <person name="Sawabe T."/>
            <person name="Meirelles P."/>
            <person name="Nakanishi M."/>
            <person name="Sayaka M."/>
            <person name="Hattori M."/>
            <person name="Ohkuma M."/>
        </authorList>
    </citation>
    <scope>NUCLEOTIDE SEQUENCE [LARGE SCALE GENOMIC DNA]</scope>
    <source>
        <strain evidence="4 5">JCM 19240</strain>
    </source>
</reference>
<dbReference type="Proteomes" id="UP000029224">
    <property type="component" value="Unassembled WGS sequence"/>
</dbReference>
<evidence type="ECO:0000313" key="5">
    <source>
        <dbReference type="Proteomes" id="UP000029224"/>
    </source>
</evidence>
<sequence length="125" mass="13861">MAQQDLLLPWLSVIDNVCLASRLNGKKVDDVTHQKALVLLDQVGLANKATARPAELSGGQRQRVALARTLMQNKPVVLMDEPFSALDAVTRHKLQELAADLLKDKTVLLITHDPQEACAWENKSW</sequence>
<dbReference type="Pfam" id="PF00005">
    <property type="entry name" value="ABC_tran"/>
    <property type="match status" value="1"/>
</dbReference>
<feature type="domain" description="ABC transporter" evidence="3">
    <location>
        <begin position="2"/>
        <end position="84"/>
    </location>
</feature>
<organism evidence="4 5">
    <name type="scientific">Vibrio maritimus</name>
    <dbReference type="NCBI Taxonomy" id="990268"/>
    <lineage>
        <taxon>Bacteria</taxon>
        <taxon>Pseudomonadati</taxon>
        <taxon>Pseudomonadota</taxon>
        <taxon>Gammaproteobacteria</taxon>
        <taxon>Vibrionales</taxon>
        <taxon>Vibrionaceae</taxon>
        <taxon>Vibrio</taxon>
    </lineage>
</organism>
<dbReference type="GO" id="GO:0016887">
    <property type="term" value="F:ATP hydrolysis activity"/>
    <property type="evidence" value="ECO:0007669"/>
    <property type="project" value="InterPro"/>
</dbReference>
<evidence type="ECO:0000259" key="3">
    <source>
        <dbReference type="Pfam" id="PF00005"/>
    </source>
</evidence>